<name>A0AC35EVX2_9BILA</name>
<dbReference type="Proteomes" id="UP000887580">
    <property type="component" value="Unplaced"/>
</dbReference>
<reference evidence="2" key="1">
    <citation type="submission" date="2022-11" db="UniProtKB">
        <authorList>
            <consortium name="WormBaseParasite"/>
        </authorList>
    </citation>
    <scope>IDENTIFICATION</scope>
</reference>
<organism evidence="1 2">
    <name type="scientific">Panagrolaimus sp. PS1159</name>
    <dbReference type="NCBI Taxonomy" id="55785"/>
    <lineage>
        <taxon>Eukaryota</taxon>
        <taxon>Metazoa</taxon>
        <taxon>Ecdysozoa</taxon>
        <taxon>Nematoda</taxon>
        <taxon>Chromadorea</taxon>
        <taxon>Rhabditida</taxon>
        <taxon>Tylenchina</taxon>
        <taxon>Panagrolaimomorpha</taxon>
        <taxon>Panagrolaimoidea</taxon>
        <taxon>Panagrolaimidae</taxon>
        <taxon>Panagrolaimus</taxon>
    </lineage>
</organism>
<dbReference type="WBParaSite" id="PS1159_v2.g11171.t2">
    <property type="protein sequence ID" value="PS1159_v2.g11171.t2"/>
    <property type="gene ID" value="PS1159_v2.g11171"/>
</dbReference>
<evidence type="ECO:0000313" key="2">
    <source>
        <dbReference type="WBParaSite" id="PS1159_v2.g11171.t2"/>
    </source>
</evidence>
<evidence type="ECO:0000313" key="1">
    <source>
        <dbReference type="Proteomes" id="UP000887580"/>
    </source>
</evidence>
<protein>
    <submittedName>
        <fullName evidence="2">Regulator of microtubule dynamics protein 1</fullName>
    </submittedName>
</protein>
<sequence>MVEFDKIDELHEHNEGEKCYATLKSAYDSDAASKSNIDILWRLARACHLQASCLQQKNPKRKELLLEGQKYAVAAHKIDNNNFNVLKWCAVLTGTLTEHLGTKEKIQQGYQFKEYLDKALSMQTEYSLLHMRGRFSYSVANLSWLERKAASAFFATPPSATIDDALKDFLEVEKVRPNVWIENLLYVAKCYIAKNDKTNAAKYLKQASALEAMDDADTEALEEVKQLLQKYGK</sequence>
<accession>A0AC35EVX2</accession>
<proteinExistence type="predicted"/>